<keyword evidence="4" id="KW-0028">Amino-acid biosynthesis</keyword>
<evidence type="ECO:0000313" key="13">
    <source>
        <dbReference type="EMBL" id="CEZ19007.1"/>
    </source>
</evidence>
<comment type="catalytic activity">
    <reaction evidence="11">
        <text>(6S)-5-methyl-5,6,7,8-tetrahydrofolate + NAD(+) = (6R)-5,10-methylene-5,6,7,8-tetrahydrofolate + NADH + H(+)</text>
        <dbReference type="Rhea" id="RHEA:19821"/>
        <dbReference type="ChEBI" id="CHEBI:15378"/>
        <dbReference type="ChEBI" id="CHEBI:15636"/>
        <dbReference type="ChEBI" id="CHEBI:18608"/>
        <dbReference type="ChEBI" id="CHEBI:57540"/>
        <dbReference type="ChEBI" id="CHEBI:57945"/>
        <dbReference type="EC" id="1.5.1.54"/>
    </reaction>
    <physiologicalReaction direction="right-to-left" evidence="11">
        <dbReference type="Rhea" id="RHEA:19823"/>
    </physiologicalReaction>
</comment>
<proteinExistence type="inferred from homology"/>
<keyword evidence="5 12" id="KW-0285">Flavoprotein</keyword>
<evidence type="ECO:0000256" key="10">
    <source>
        <dbReference type="ARBA" id="ARBA00034478"/>
    </source>
</evidence>
<evidence type="ECO:0000256" key="11">
    <source>
        <dbReference type="ARBA" id="ARBA00048628"/>
    </source>
</evidence>
<name>A0A0D6EUS1_9PROT</name>
<dbReference type="InterPro" id="IPR003171">
    <property type="entry name" value="Mehydrof_redctse-like"/>
</dbReference>
<sequence>MPKKISYSFEFFPPSSPEGIKNSKDTRQQLSAFKPEFYSVTFGAGGSTRDLTLETVLEIKQEGFNAVPHISGISSTKAEIKTLLDLYQQHNIKHLVVLRGDVPHGAVSRGEFKHANELVSFIRQETNDYFHIEVGAYPEYHPEAVSSQTDIQNFKNKVDAGANSAITQFFFNADAYFRFMDECLIADINIPIVPGVMPIYNIKQLARFASNCGAEIPRWLRIKLESYGDDLLSLRSYGVDVVSELCETLIEWDVPSLHFYTLNQAGIITRIIQNIEGT</sequence>
<accession>A0A0D6EUS1</accession>
<dbReference type="RefSeq" id="WP_046486732.1">
    <property type="nucleotide sequence ID" value="NZ_LN827929.1"/>
</dbReference>
<dbReference type="InterPro" id="IPR004620">
    <property type="entry name" value="MTHF_reductase_bac"/>
</dbReference>
<evidence type="ECO:0000256" key="12">
    <source>
        <dbReference type="RuleBase" id="RU003862"/>
    </source>
</evidence>
<evidence type="ECO:0000256" key="5">
    <source>
        <dbReference type="ARBA" id="ARBA00022630"/>
    </source>
</evidence>
<dbReference type="PANTHER" id="PTHR45754:SF3">
    <property type="entry name" value="METHYLENETETRAHYDROFOLATE REDUCTASE (NADPH)"/>
    <property type="match status" value="1"/>
</dbReference>
<comment type="pathway">
    <text evidence="2 12">One-carbon metabolism; tetrahydrofolate interconversion.</text>
</comment>
<gene>
    <name evidence="13" type="primary">metF</name>
    <name evidence="13" type="ORF">BN1208_0111</name>
</gene>
<dbReference type="GO" id="GO:0106312">
    <property type="term" value="F:methylenetetrahydrofolate reductase (NADH) activity"/>
    <property type="evidence" value="ECO:0007669"/>
    <property type="project" value="UniProtKB-EC"/>
</dbReference>
<dbReference type="SUPFAM" id="SSF51730">
    <property type="entry name" value="FAD-linked oxidoreductase"/>
    <property type="match status" value="1"/>
</dbReference>
<dbReference type="GO" id="GO:0005829">
    <property type="term" value="C:cytosol"/>
    <property type="evidence" value="ECO:0007669"/>
    <property type="project" value="InterPro"/>
</dbReference>
<evidence type="ECO:0000256" key="7">
    <source>
        <dbReference type="ARBA" id="ARBA00023002"/>
    </source>
</evidence>
<evidence type="ECO:0000256" key="2">
    <source>
        <dbReference type="ARBA" id="ARBA00004777"/>
    </source>
</evidence>
<dbReference type="Pfam" id="PF02219">
    <property type="entry name" value="MTHFR"/>
    <property type="match status" value="1"/>
</dbReference>
<evidence type="ECO:0000256" key="8">
    <source>
        <dbReference type="ARBA" id="ARBA00023027"/>
    </source>
</evidence>
<keyword evidence="6 12" id="KW-0274">FAD</keyword>
<dbReference type="GO" id="GO:0071949">
    <property type="term" value="F:FAD binding"/>
    <property type="evidence" value="ECO:0007669"/>
    <property type="project" value="TreeGrafter"/>
</dbReference>
<dbReference type="AlphaFoldDB" id="A0A0D6EUS1"/>
<dbReference type="HOGENOM" id="CLU_025841_0_0_4"/>
<evidence type="ECO:0000256" key="1">
    <source>
        <dbReference type="ARBA" id="ARBA00001974"/>
    </source>
</evidence>
<dbReference type="EMBL" id="LN827929">
    <property type="protein sequence ID" value="CEZ19007.1"/>
    <property type="molecule type" value="Genomic_DNA"/>
</dbReference>
<dbReference type="Gene3D" id="3.20.20.220">
    <property type="match status" value="1"/>
</dbReference>
<dbReference type="InterPro" id="IPR029041">
    <property type="entry name" value="FAD-linked_oxidoreductase-like"/>
</dbReference>
<comment type="cofactor">
    <cofactor evidence="1 12">
        <name>FAD</name>
        <dbReference type="ChEBI" id="CHEBI:57692"/>
    </cofactor>
</comment>
<evidence type="ECO:0000256" key="9">
    <source>
        <dbReference type="ARBA" id="ARBA00023167"/>
    </source>
</evidence>
<organism evidence="13 14">
    <name type="scientific">Candidatus Methylopumilus planktonicus</name>
    <dbReference type="NCBI Taxonomy" id="1581557"/>
    <lineage>
        <taxon>Bacteria</taxon>
        <taxon>Pseudomonadati</taxon>
        <taxon>Pseudomonadota</taxon>
        <taxon>Betaproteobacteria</taxon>
        <taxon>Nitrosomonadales</taxon>
        <taxon>Methylophilaceae</taxon>
        <taxon>Candidatus Methylopumilus</taxon>
    </lineage>
</organism>
<keyword evidence="9" id="KW-0486">Methionine biosynthesis</keyword>
<dbReference type="NCBIfam" id="TIGR00676">
    <property type="entry name" value="fadh2"/>
    <property type="match status" value="1"/>
</dbReference>
<protein>
    <recommendedName>
        <fullName evidence="12">Methylenetetrahydrofolate reductase</fullName>
        <ecNumber evidence="12">1.5.1.54</ecNumber>
    </recommendedName>
</protein>
<comment type="similarity">
    <text evidence="3 12">Belongs to the methylenetetrahydrofolate reductase family.</text>
</comment>
<keyword evidence="7 12" id="KW-0560">Oxidoreductase</keyword>
<dbReference type="EC" id="1.5.1.54" evidence="12"/>
<dbReference type="UniPathway" id="UPA00193"/>
<comment type="pathway">
    <text evidence="10">Amino-acid biosynthesis; L-methionine biosynthesis via de novo pathway.</text>
</comment>
<dbReference type="GO" id="GO:0035999">
    <property type="term" value="P:tetrahydrofolate interconversion"/>
    <property type="evidence" value="ECO:0007669"/>
    <property type="project" value="UniProtKB-UniPathway"/>
</dbReference>
<keyword evidence="14" id="KW-1185">Reference proteome</keyword>
<dbReference type="KEGG" id="mbat:BN1208_0111"/>
<dbReference type="OrthoDB" id="9812555at2"/>
<reference evidence="14" key="1">
    <citation type="submission" date="2014-12" db="EMBL/GenBank/DDBJ databases">
        <authorList>
            <person name="Salcher M.M."/>
        </authorList>
    </citation>
    <scope>NUCLEOTIDE SEQUENCE [LARGE SCALE GENOMIC DNA]</scope>
    <source>
        <strain evidence="14">MMS-10A-171</strain>
    </source>
</reference>
<dbReference type="GO" id="GO:0009086">
    <property type="term" value="P:methionine biosynthetic process"/>
    <property type="evidence" value="ECO:0007669"/>
    <property type="project" value="UniProtKB-KW"/>
</dbReference>
<dbReference type="CDD" id="cd00537">
    <property type="entry name" value="MTHFR"/>
    <property type="match status" value="1"/>
</dbReference>
<evidence type="ECO:0000313" key="14">
    <source>
        <dbReference type="Proteomes" id="UP000064007"/>
    </source>
</evidence>
<evidence type="ECO:0000256" key="4">
    <source>
        <dbReference type="ARBA" id="ARBA00022605"/>
    </source>
</evidence>
<keyword evidence="8" id="KW-0520">NAD</keyword>
<evidence type="ECO:0000256" key="3">
    <source>
        <dbReference type="ARBA" id="ARBA00006743"/>
    </source>
</evidence>
<dbReference type="PANTHER" id="PTHR45754">
    <property type="entry name" value="METHYLENETETRAHYDROFOLATE REDUCTASE"/>
    <property type="match status" value="1"/>
</dbReference>
<dbReference type="STRING" id="1581557.BN1208_0111"/>
<evidence type="ECO:0000256" key="6">
    <source>
        <dbReference type="ARBA" id="ARBA00022827"/>
    </source>
</evidence>
<dbReference type="Proteomes" id="UP000064007">
    <property type="component" value="Chromosome 1"/>
</dbReference>